<evidence type="ECO:0008006" key="2">
    <source>
        <dbReference type="Google" id="ProtNLM"/>
    </source>
</evidence>
<protein>
    <recommendedName>
        <fullName evidence="2">KOW domain-containing protein</fullName>
    </recommendedName>
</protein>
<reference evidence="1" key="1">
    <citation type="journal article" date="2015" name="Nature">
        <title>Complex archaea that bridge the gap between prokaryotes and eukaryotes.</title>
        <authorList>
            <person name="Spang A."/>
            <person name="Saw J.H."/>
            <person name="Jorgensen S.L."/>
            <person name="Zaremba-Niedzwiedzka K."/>
            <person name="Martijn J."/>
            <person name="Lind A.E."/>
            <person name="van Eijk R."/>
            <person name="Schleper C."/>
            <person name="Guy L."/>
            <person name="Ettema T.J."/>
        </authorList>
    </citation>
    <scope>NUCLEOTIDE SEQUENCE</scope>
</reference>
<name>A0A0F9QXH4_9ZZZZ</name>
<accession>A0A0F9QXH4</accession>
<evidence type="ECO:0000313" key="1">
    <source>
        <dbReference type="EMBL" id="KKN09803.1"/>
    </source>
</evidence>
<proteinExistence type="predicted"/>
<comment type="caution">
    <text evidence="1">The sequence shown here is derived from an EMBL/GenBank/DDBJ whole genome shotgun (WGS) entry which is preliminary data.</text>
</comment>
<gene>
    <name evidence="1" type="ORF">LCGC14_1043110</name>
</gene>
<dbReference type="AlphaFoldDB" id="A0A0F9QXH4"/>
<organism evidence="1">
    <name type="scientific">marine sediment metagenome</name>
    <dbReference type="NCBI Taxonomy" id="412755"/>
    <lineage>
        <taxon>unclassified sequences</taxon>
        <taxon>metagenomes</taxon>
        <taxon>ecological metagenomes</taxon>
    </lineage>
</organism>
<dbReference type="EMBL" id="LAZR01004306">
    <property type="protein sequence ID" value="KKN09803.1"/>
    <property type="molecule type" value="Genomic_DNA"/>
</dbReference>
<sequence length="70" mass="7810">MLEIAPASEFKLRPGMLVLGKVNHTQVPGKISRITRGEVVVDFSGTGYGFTKAMRRRNLQVVLTRKARII</sequence>